<comment type="caution">
    <text evidence="2">The sequence shown here is derived from an EMBL/GenBank/DDBJ whole genome shotgun (WGS) entry which is preliminary data.</text>
</comment>
<dbReference type="Pfam" id="PF13946">
    <property type="entry name" value="DUF4214"/>
    <property type="match status" value="1"/>
</dbReference>
<dbReference type="RefSeq" id="WP_229432207.1">
    <property type="nucleotide sequence ID" value="NZ_JAJHPV010000013.1"/>
</dbReference>
<sequence>MIQSNPMGVTTLNAPSAAPVVIFQGGGVNATFANGQGTANAGVVERVVVGTAAADKIIIADNVNTQVIVGDGDTVVGGAGADTIVAGVGDTTVQGGTGYTIVSLTGSDADYTVTTTAGGQAVITGANGTTTLDGVQFVQLSGGDALVIASNAQEAAVAALYEATFGRAADANGLDFWFDRANAGTSLDAIAEGFLGSAEYKALGSVTDAAFVNNVYVNTFGKAASAAELALWTTKLASGVADRADVLTDVTNRVAADLADNTEVEFIGSVTIITTII</sequence>
<dbReference type="EMBL" id="JAJHPV010000013">
    <property type="protein sequence ID" value="MCC6071290.1"/>
    <property type="molecule type" value="Genomic_DNA"/>
</dbReference>
<evidence type="ECO:0000313" key="3">
    <source>
        <dbReference type="Proteomes" id="UP001198701"/>
    </source>
</evidence>
<gene>
    <name evidence="2" type="ORF">LMJ30_10020</name>
</gene>
<protein>
    <submittedName>
        <fullName evidence="2">DUF4214 domain-containing protein</fullName>
    </submittedName>
</protein>
<keyword evidence="3" id="KW-1185">Reference proteome</keyword>
<name>A0ABS8IVL4_9BURK</name>
<reference evidence="2 3" key="1">
    <citation type="submission" date="2021-11" db="EMBL/GenBank/DDBJ databases">
        <authorList>
            <person name="Huq M.A."/>
        </authorList>
    </citation>
    <scope>NUCLEOTIDE SEQUENCE [LARGE SCALE GENOMIC DNA]</scope>
    <source>
        <strain evidence="2 3">MAHUQ-52</strain>
    </source>
</reference>
<dbReference type="SUPFAM" id="SSF51120">
    <property type="entry name" value="beta-Roll"/>
    <property type="match status" value="1"/>
</dbReference>
<proteinExistence type="predicted"/>
<evidence type="ECO:0000259" key="1">
    <source>
        <dbReference type="Pfam" id="PF13946"/>
    </source>
</evidence>
<dbReference type="InterPro" id="IPR038255">
    <property type="entry name" value="PBS_linker_sf"/>
</dbReference>
<dbReference type="InterPro" id="IPR025282">
    <property type="entry name" value="DUF4214"/>
</dbReference>
<dbReference type="InterPro" id="IPR011049">
    <property type="entry name" value="Serralysin-like_metalloprot_C"/>
</dbReference>
<organism evidence="2 3">
    <name type="scientific">Massilia agrisoli</name>
    <dbReference type="NCBI Taxonomy" id="2892444"/>
    <lineage>
        <taxon>Bacteria</taxon>
        <taxon>Pseudomonadati</taxon>
        <taxon>Pseudomonadota</taxon>
        <taxon>Betaproteobacteria</taxon>
        <taxon>Burkholderiales</taxon>
        <taxon>Oxalobacteraceae</taxon>
        <taxon>Telluria group</taxon>
        <taxon>Massilia</taxon>
    </lineage>
</organism>
<feature type="domain" description="DUF4214" evidence="1">
    <location>
        <begin position="191"/>
        <end position="248"/>
    </location>
</feature>
<accession>A0ABS8IVL4</accession>
<dbReference type="Proteomes" id="UP001198701">
    <property type="component" value="Unassembled WGS sequence"/>
</dbReference>
<evidence type="ECO:0000313" key="2">
    <source>
        <dbReference type="EMBL" id="MCC6071290.1"/>
    </source>
</evidence>
<dbReference type="Gene3D" id="1.10.3130.20">
    <property type="entry name" value="Phycobilisome linker domain"/>
    <property type="match status" value="1"/>
</dbReference>